<keyword evidence="3" id="KW-1185">Reference proteome</keyword>
<protein>
    <submittedName>
        <fullName evidence="2">Uncharacterized protein</fullName>
    </submittedName>
</protein>
<organism evidence="2 3">
    <name type="scientific">Fusarium pseudograminearum (strain CS3096)</name>
    <name type="common">Wheat and barley crown-rot fungus</name>
    <dbReference type="NCBI Taxonomy" id="1028729"/>
    <lineage>
        <taxon>Eukaryota</taxon>
        <taxon>Fungi</taxon>
        <taxon>Dikarya</taxon>
        <taxon>Ascomycota</taxon>
        <taxon>Pezizomycotina</taxon>
        <taxon>Sordariomycetes</taxon>
        <taxon>Hypocreomycetidae</taxon>
        <taxon>Hypocreales</taxon>
        <taxon>Nectriaceae</taxon>
        <taxon>Fusarium</taxon>
    </lineage>
</organism>
<proteinExistence type="predicted"/>
<evidence type="ECO:0000313" key="3">
    <source>
        <dbReference type="Proteomes" id="UP000007978"/>
    </source>
</evidence>
<gene>
    <name evidence="2" type="ORF">FPSE_01050</name>
</gene>
<dbReference type="KEGG" id="fpu:FPSE_01050"/>
<comment type="caution">
    <text evidence="2">The sequence shown here is derived from an EMBL/GenBank/DDBJ whole genome shotgun (WGS) entry which is preliminary data.</text>
</comment>
<name>K3V0T7_FUSPC</name>
<feature type="compositionally biased region" description="Basic and acidic residues" evidence="1">
    <location>
        <begin position="35"/>
        <end position="46"/>
    </location>
</feature>
<accession>K3V0T7</accession>
<evidence type="ECO:0000256" key="1">
    <source>
        <dbReference type="SAM" id="MobiDB-lite"/>
    </source>
</evidence>
<reference evidence="2 3" key="1">
    <citation type="journal article" date="2012" name="PLoS Pathog.">
        <title>Comparative pathogenomics reveals horizontally acquired novel virulence genes in fungi infecting cereal hosts.</title>
        <authorList>
            <person name="Gardiner D.M."/>
            <person name="McDonald M.C."/>
            <person name="Covarelli L."/>
            <person name="Solomon P.S."/>
            <person name="Rusu A.G."/>
            <person name="Marshall M."/>
            <person name="Kazan K."/>
            <person name="Chakraborty S."/>
            <person name="McDonald B.A."/>
            <person name="Manners J.M."/>
        </authorList>
    </citation>
    <scope>NUCLEOTIDE SEQUENCE [LARGE SCALE GENOMIC DNA]</scope>
    <source>
        <strain evidence="2 3">CS3096</strain>
    </source>
</reference>
<sequence length="46" mass="5236">MNHYKQCKTKQNKAAKKPSRPAATAWNLESLNALPDRERGERGRLA</sequence>
<dbReference type="RefSeq" id="XP_009252445.1">
    <property type="nucleotide sequence ID" value="XM_009254170.1"/>
</dbReference>
<dbReference type="GeneID" id="20359670"/>
<dbReference type="Proteomes" id="UP000007978">
    <property type="component" value="Chromosome 4"/>
</dbReference>
<dbReference type="AlphaFoldDB" id="K3V0T7"/>
<dbReference type="HOGENOM" id="CLU_3191410_0_0_1"/>
<evidence type="ECO:0000313" key="2">
    <source>
        <dbReference type="EMBL" id="EKJ78771.1"/>
    </source>
</evidence>
<dbReference type="EMBL" id="AFNW01000022">
    <property type="protein sequence ID" value="EKJ78771.1"/>
    <property type="molecule type" value="Genomic_DNA"/>
</dbReference>
<feature type="compositionally biased region" description="Basic residues" evidence="1">
    <location>
        <begin position="1"/>
        <end position="19"/>
    </location>
</feature>
<feature type="region of interest" description="Disordered" evidence="1">
    <location>
        <begin position="1"/>
        <end position="46"/>
    </location>
</feature>